<dbReference type="EMBL" id="QMDW01000028">
    <property type="protein sequence ID" value="RJX47960.1"/>
    <property type="molecule type" value="Genomic_DNA"/>
</dbReference>
<name>A0A3A6QBB7_9EURY</name>
<proteinExistence type="predicted"/>
<feature type="domain" description="Methyltransferase type 11" evidence="1">
    <location>
        <begin position="36"/>
        <end position="85"/>
    </location>
</feature>
<comment type="caution">
    <text evidence="2">The sequence shown here is derived from an EMBL/GenBank/DDBJ whole genome shotgun (WGS) entry which is preliminary data.</text>
</comment>
<dbReference type="Gene3D" id="3.40.50.150">
    <property type="entry name" value="Vaccinia Virus protein VP39"/>
    <property type="match status" value="1"/>
</dbReference>
<dbReference type="InterPro" id="IPR029063">
    <property type="entry name" value="SAM-dependent_MTases_sf"/>
</dbReference>
<evidence type="ECO:0000259" key="1">
    <source>
        <dbReference type="Pfam" id="PF08241"/>
    </source>
</evidence>
<sequence length="185" mass="21127">MEYSRRNEGDIRLNIGAGETEWGDVRLDIDSTDQVTVLGDMHSLPFPDNVCSEILLDNVIEHSRDTTGVLREIHRVLRPGGIVYIYVPYYNAHGAYGDPTHRSFFTEGTFDYYTEASDYDYYADFEFQHVSQDFFYSKLLQPVPSERIKLKLGHMIGDLVLAMKVVLRKPGADPVEPSIDGWLQS</sequence>
<protein>
    <recommendedName>
        <fullName evidence="1">Methyltransferase type 11 domain-containing protein</fullName>
    </recommendedName>
</protein>
<evidence type="ECO:0000313" key="3">
    <source>
        <dbReference type="Proteomes" id="UP000281564"/>
    </source>
</evidence>
<dbReference type="InterPro" id="IPR013216">
    <property type="entry name" value="Methyltransf_11"/>
</dbReference>
<gene>
    <name evidence="2" type="ORF">DP106_13460</name>
</gene>
<dbReference type="OrthoDB" id="57427at2157"/>
<dbReference type="RefSeq" id="WP_120086121.1">
    <property type="nucleotide sequence ID" value="NZ_QMDW01000028.1"/>
</dbReference>
<evidence type="ECO:0000313" key="2">
    <source>
        <dbReference type="EMBL" id="RJX47960.1"/>
    </source>
</evidence>
<reference evidence="2 3" key="1">
    <citation type="submission" date="2018-06" db="EMBL/GenBank/DDBJ databases">
        <title>Halonotius sp. F13-13 a new haloarchaeeon isolated from a solar saltern from Isla Cristina, Huelva, Spain.</title>
        <authorList>
            <person name="Duran-Viseras A."/>
            <person name="Sanchez-Porro C."/>
            <person name="Ventosa A."/>
        </authorList>
    </citation>
    <scope>NUCLEOTIDE SEQUENCE [LARGE SCALE GENOMIC DNA]</scope>
    <source>
        <strain evidence="2 3">CECT 7525</strain>
    </source>
</reference>
<dbReference type="GO" id="GO:0008757">
    <property type="term" value="F:S-adenosylmethionine-dependent methyltransferase activity"/>
    <property type="evidence" value="ECO:0007669"/>
    <property type="project" value="InterPro"/>
</dbReference>
<organism evidence="2 3">
    <name type="scientific">Halonotius pteroides</name>
    <dbReference type="NCBI Taxonomy" id="268735"/>
    <lineage>
        <taxon>Archaea</taxon>
        <taxon>Methanobacteriati</taxon>
        <taxon>Methanobacteriota</taxon>
        <taxon>Stenosarchaea group</taxon>
        <taxon>Halobacteria</taxon>
        <taxon>Halobacteriales</taxon>
        <taxon>Haloferacaceae</taxon>
        <taxon>Halonotius</taxon>
    </lineage>
</organism>
<dbReference type="SUPFAM" id="SSF53335">
    <property type="entry name" value="S-adenosyl-L-methionine-dependent methyltransferases"/>
    <property type="match status" value="1"/>
</dbReference>
<accession>A0A3A6QBB7</accession>
<dbReference type="Pfam" id="PF08241">
    <property type="entry name" value="Methyltransf_11"/>
    <property type="match status" value="1"/>
</dbReference>
<dbReference type="Proteomes" id="UP000281564">
    <property type="component" value="Unassembled WGS sequence"/>
</dbReference>
<dbReference type="AlphaFoldDB" id="A0A3A6QBB7"/>
<keyword evidence="3" id="KW-1185">Reference proteome</keyword>